<sequence>MNNNEEMATAMNTTSYRHSLTQLFTRHLMHASMPGLMPSGPATSRSPATQAHSRLPEALVERLLRQEEQRGVRPRGLPIATFSAPQPAAHRAATYSYPIQIERASIDALPSSAGVYIFRGANDMPLYVGRSVNLRSRVLAHLHNHEEEMLVRQTRRIEFRRTAGELGAALLENSLVRDLQPLHNKKPRQKRCLFTLRLSQTGQPLAAQVAERDFSRAENLFGIFASERAAQEALQKLVEQHGLCSIATGLEQSEGEGMACFGRQIRRCRGACTGEESHEQHQERLMQAMEELRILPWPYEGVMGIVEEYDGWRQVHVIDHWRYLGSLDDQHRQLLPRPAASCKGFDLDSYKTVIRPFLLGQLDLHPLPGLKLPAQA</sequence>
<evidence type="ECO:0000313" key="12">
    <source>
        <dbReference type="Proteomes" id="UP000197596"/>
    </source>
</evidence>
<dbReference type="InterPro" id="IPR047296">
    <property type="entry name" value="GIY-YIG_UvrC_Cho"/>
</dbReference>
<dbReference type="SMART" id="SM00465">
    <property type="entry name" value="GIYc"/>
    <property type="match status" value="1"/>
</dbReference>
<dbReference type="Gene3D" id="3.40.1440.10">
    <property type="entry name" value="GIY-YIG endonuclease"/>
    <property type="match status" value="1"/>
</dbReference>
<dbReference type="InterPro" id="IPR035901">
    <property type="entry name" value="GIY-YIG_endonuc_sf"/>
</dbReference>
<dbReference type="PROSITE" id="PS50164">
    <property type="entry name" value="GIY_YIG"/>
    <property type="match status" value="1"/>
</dbReference>
<feature type="domain" description="GIY-YIG" evidence="10">
    <location>
        <begin position="111"/>
        <end position="185"/>
    </location>
</feature>
<dbReference type="InterPro" id="IPR000305">
    <property type="entry name" value="GIY-YIG_endonuc"/>
</dbReference>
<evidence type="ECO:0000313" key="11">
    <source>
        <dbReference type="EMBL" id="OWY30696.1"/>
    </source>
</evidence>
<evidence type="ECO:0000256" key="2">
    <source>
        <dbReference type="ARBA" id="ARBA00022769"/>
    </source>
</evidence>
<dbReference type="InterPro" id="IPR050066">
    <property type="entry name" value="UvrABC_protein_C"/>
</dbReference>
<dbReference type="PANTHER" id="PTHR30562:SF10">
    <property type="entry name" value="EXCINUCLEASE CHO"/>
    <property type="match status" value="1"/>
</dbReference>
<keyword evidence="6" id="KW-0742">SOS response</keyword>
<dbReference type="GO" id="GO:0006289">
    <property type="term" value="P:nucleotide-excision repair"/>
    <property type="evidence" value="ECO:0007669"/>
    <property type="project" value="InterPro"/>
</dbReference>
<dbReference type="GO" id="GO:0016787">
    <property type="term" value="F:hydrolase activity"/>
    <property type="evidence" value="ECO:0007669"/>
    <property type="project" value="UniProtKB-KW"/>
</dbReference>
<dbReference type="SUPFAM" id="SSF82771">
    <property type="entry name" value="GIY-YIG endonuclease"/>
    <property type="match status" value="1"/>
</dbReference>
<keyword evidence="4" id="KW-0267">Excision nuclease</keyword>
<keyword evidence="11" id="KW-0255">Endonuclease</keyword>
<keyword evidence="1" id="KW-0227">DNA damage</keyword>
<dbReference type="Proteomes" id="UP000197596">
    <property type="component" value="Unassembled WGS sequence"/>
</dbReference>
<evidence type="ECO:0000256" key="1">
    <source>
        <dbReference type="ARBA" id="ARBA00022763"/>
    </source>
</evidence>
<gene>
    <name evidence="11" type="ORF">CEJ42_01045</name>
</gene>
<dbReference type="GO" id="GO:0009380">
    <property type="term" value="C:excinuclease repair complex"/>
    <property type="evidence" value="ECO:0007669"/>
    <property type="project" value="TreeGrafter"/>
</dbReference>
<keyword evidence="2" id="KW-0228">DNA excision</keyword>
<dbReference type="EMBL" id="NJGU01000001">
    <property type="protein sequence ID" value="OWY30696.1"/>
    <property type="molecule type" value="Genomic_DNA"/>
</dbReference>
<evidence type="ECO:0000256" key="3">
    <source>
        <dbReference type="ARBA" id="ARBA00022801"/>
    </source>
</evidence>
<evidence type="ECO:0000256" key="8">
    <source>
        <dbReference type="ARBA" id="ARBA00042138"/>
    </source>
</evidence>
<dbReference type="AlphaFoldDB" id="A0A246WWG4"/>
<evidence type="ECO:0000256" key="6">
    <source>
        <dbReference type="ARBA" id="ARBA00023236"/>
    </source>
</evidence>
<organism evidence="11 12">
    <name type="scientific">Herbaspirillum robiniae</name>
    <dbReference type="NCBI Taxonomy" id="2014887"/>
    <lineage>
        <taxon>Bacteria</taxon>
        <taxon>Pseudomonadati</taxon>
        <taxon>Pseudomonadota</taxon>
        <taxon>Betaproteobacteria</taxon>
        <taxon>Burkholderiales</taxon>
        <taxon>Oxalobacteraceae</taxon>
        <taxon>Herbaspirillum</taxon>
    </lineage>
</organism>
<comment type="caution">
    <text evidence="11">The sequence shown here is derived from an EMBL/GenBank/DDBJ whole genome shotgun (WGS) entry which is preliminary data.</text>
</comment>
<evidence type="ECO:0000259" key="10">
    <source>
        <dbReference type="PROSITE" id="PS50164"/>
    </source>
</evidence>
<evidence type="ECO:0000256" key="9">
    <source>
        <dbReference type="ARBA" id="ARBA00042732"/>
    </source>
</evidence>
<keyword evidence="11" id="KW-0540">Nuclease</keyword>
<evidence type="ECO:0000256" key="5">
    <source>
        <dbReference type="ARBA" id="ARBA00023204"/>
    </source>
</evidence>
<evidence type="ECO:0000256" key="7">
    <source>
        <dbReference type="ARBA" id="ARBA00040756"/>
    </source>
</evidence>
<dbReference type="GO" id="GO:0009432">
    <property type="term" value="P:SOS response"/>
    <property type="evidence" value="ECO:0007669"/>
    <property type="project" value="UniProtKB-KW"/>
</dbReference>
<keyword evidence="3" id="KW-0378">Hydrolase</keyword>
<protein>
    <recommendedName>
        <fullName evidence="7">Excinuclease cho</fullName>
    </recommendedName>
    <alternativeName>
        <fullName evidence="9">Endonuclease cho</fullName>
    </alternativeName>
    <alternativeName>
        <fullName evidence="8">UvrC homolog protein</fullName>
    </alternativeName>
</protein>
<proteinExistence type="predicted"/>
<evidence type="ECO:0000256" key="4">
    <source>
        <dbReference type="ARBA" id="ARBA00022881"/>
    </source>
</evidence>
<name>A0A246WWG4_9BURK</name>
<dbReference type="PANTHER" id="PTHR30562">
    <property type="entry name" value="UVRC/OXIDOREDUCTASE"/>
    <property type="match status" value="1"/>
</dbReference>
<dbReference type="GO" id="GO:0004519">
    <property type="term" value="F:endonuclease activity"/>
    <property type="evidence" value="ECO:0007669"/>
    <property type="project" value="UniProtKB-KW"/>
</dbReference>
<keyword evidence="5" id="KW-0234">DNA repair</keyword>
<dbReference type="CDD" id="cd10434">
    <property type="entry name" value="GIY-YIG_UvrC_Cho"/>
    <property type="match status" value="1"/>
</dbReference>
<accession>A0A246WWG4</accession>
<reference evidence="11 12" key="1">
    <citation type="submission" date="2017-06" db="EMBL/GenBank/DDBJ databases">
        <title>Herbaspirillum phytohormonus sp. nov., isolated from the root nodule of Robinia pseudoacacia in lead-zinc mine.</title>
        <authorList>
            <person name="Fan M."/>
            <person name="Lin Y."/>
        </authorList>
    </citation>
    <scope>NUCLEOTIDE SEQUENCE [LARGE SCALE GENOMIC DNA]</scope>
    <source>
        <strain evidence="11 12">HZ10</strain>
    </source>
</reference>